<feature type="domain" description="C2H2-type" evidence="1">
    <location>
        <begin position="67"/>
        <end position="89"/>
    </location>
</feature>
<dbReference type="AlphaFoldDB" id="A0AAE1HVC8"/>
<dbReference type="Proteomes" id="UP001219518">
    <property type="component" value="Unassembled WGS sequence"/>
</dbReference>
<evidence type="ECO:0000313" key="3">
    <source>
        <dbReference type="Proteomes" id="UP001219518"/>
    </source>
</evidence>
<organism evidence="2 3">
    <name type="scientific">Frankliniella fusca</name>
    <dbReference type="NCBI Taxonomy" id="407009"/>
    <lineage>
        <taxon>Eukaryota</taxon>
        <taxon>Metazoa</taxon>
        <taxon>Ecdysozoa</taxon>
        <taxon>Arthropoda</taxon>
        <taxon>Hexapoda</taxon>
        <taxon>Insecta</taxon>
        <taxon>Pterygota</taxon>
        <taxon>Neoptera</taxon>
        <taxon>Paraneoptera</taxon>
        <taxon>Thysanoptera</taxon>
        <taxon>Terebrantia</taxon>
        <taxon>Thripoidea</taxon>
        <taxon>Thripidae</taxon>
        <taxon>Frankliniella</taxon>
    </lineage>
</organism>
<accession>A0AAE1HVC8</accession>
<proteinExistence type="predicted"/>
<dbReference type="PROSITE" id="PS00028">
    <property type="entry name" value="ZINC_FINGER_C2H2_1"/>
    <property type="match status" value="2"/>
</dbReference>
<keyword evidence="3" id="KW-1185">Reference proteome</keyword>
<dbReference type="SMART" id="SM00355">
    <property type="entry name" value="ZnF_C2H2"/>
    <property type="match status" value="3"/>
</dbReference>
<evidence type="ECO:0000313" key="2">
    <source>
        <dbReference type="EMBL" id="KAK3928088.1"/>
    </source>
</evidence>
<dbReference type="EMBL" id="JAHWGI010001315">
    <property type="protein sequence ID" value="KAK3928088.1"/>
    <property type="molecule type" value="Genomic_DNA"/>
</dbReference>
<reference evidence="2" key="1">
    <citation type="submission" date="2021-07" db="EMBL/GenBank/DDBJ databases">
        <authorList>
            <person name="Catto M.A."/>
            <person name="Jacobson A."/>
            <person name="Kennedy G."/>
            <person name="Labadie P."/>
            <person name="Hunt B.G."/>
            <person name="Srinivasan R."/>
        </authorList>
    </citation>
    <scope>NUCLEOTIDE SEQUENCE</scope>
    <source>
        <strain evidence="2">PL_HMW_Pooled</strain>
        <tissue evidence="2">Head</tissue>
    </source>
</reference>
<name>A0AAE1HVC8_9NEOP</name>
<dbReference type="InterPro" id="IPR013087">
    <property type="entry name" value="Znf_C2H2_type"/>
</dbReference>
<gene>
    <name evidence="2" type="ORF">KUF71_016436</name>
</gene>
<evidence type="ECO:0000259" key="1">
    <source>
        <dbReference type="PROSITE" id="PS00028"/>
    </source>
</evidence>
<reference evidence="2" key="2">
    <citation type="journal article" date="2023" name="BMC Genomics">
        <title>Pest status, molecular evolution, and epigenetic factors derived from the genome assembly of Frankliniella fusca, a thysanopteran phytovirus vector.</title>
        <authorList>
            <person name="Catto M.A."/>
            <person name="Labadie P.E."/>
            <person name="Jacobson A.L."/>
            <person name="Kennedy G.G."/>
            <person name="Srinivasan R."/>
            <person name="Hunt B.G."/>
        </authorList>
    </citation>
    <scope>NUCLEOTIDE SEQUENCE</scope>
    <source>
        <strain evidence="2">PL_HMW_Pooled</strain>
    </source>
</reference>
<comment type="caution">
    <text evidence="2">The sequence shown here is derived from an EMBL/GenBank/DDBJ whole genome shotgun (WGS) entry which is preliminary data.</text>
</comment>
<dbReference type="PANTHER" id="PTHR31912:SF35">
    <property type="entry name" value="C2H2-TYPE DOMAIN-CONTAINING PROTEIN"/>
    <property type="match status" value="1"/>
</dbReference>
<feature type="domain" description="C2H2-type" evidence="1">
    <location>
        <begin position="98"/>
        <end position="121"/>
    </location>
</feature>
<sequence>MWPGTCNIVYVTVISVDIFIVDLGHCSAALNSEAALRMHILRHHKKFSKVNCSAPPSTSDDQGRYNCSLQFCAKRLDSHKLLISHLKYHMKLQILTPCPFPYCDKEYSNVQSFSGHLTRNHANCVLSPDISITLNLETEEDEQLENSDNFGEMEKDDAGDVCLSDEESFLVTMSQFYMKLEFELFLPVSTVQYIVNELSILQTQNEQLMKARLIKRLQADGIAPEKIESIANFVYANNPIVTAQSKLKSDYLRKGIYKKNFEYVEPQKKPLPLKKNKATKAGRPRFLYHVPIQETVKKILKDKSLNLGLSAPKFSEEEGLLKDFVDGTVFKSNQFFIDNPTGLQLILYQDAFELVVPIGPAKKKHKILAVYLMIGNLPIHLRSHVNSIQLVALCLDKEFDHNAVYGIIVEELKLLETDGVFIEGRGVVKASLVFIVGDNLGSHGAGGFVENFSKSLYFCRFCHVKREDFFAPNGECTEHSLRTATSYNNSLARLATSRKKAYQGIKFNSVFNNLKYFHVCSPGLSPCLAHDCFEGWVAYDLKLFLEYFVEKEWFTFDSLNEALSEFPFSLEDTRDKPIPVLASYERIKGGAWQICVFMRLLPLIIESKNMKIEKHDDVWKALLAVIEILEIILSPVIHESYLPYLQSCISFYLSSRRDLFPDVQLRPKHHYLSHASELIKCFGPLVRVFTLRFEAKHQFFKRAMKSSKNFINPLKSLAVRHELFQAFVRTGADFRCDIQVFGDSEFVMSNYNEKIQHAVLHYNLGQSRECVRAIVKGTTYQKGNVVVIRQAGYQYLVELGSIVLIIYDNNDKLYLLLEKKKSEFVPHLRVYELHSTLSYECVCVDDLFSYQSLYVYKINGHQFVKLKHAVVCDRLE</sequence>
<dbReference type="PANTHER" id="PTHR31912">
    <property type="entry name" value="IP13529P"/>
    <property type="match status" value="1"/>
</dbReference>
<protein>
    <submittedName>
        <fullName evidence="2">Zinc finger C2H2 protein</fullName>
    </submittedName>
</protein>